<keyword evidence="2" id="KW-1185">Reference proteome</keyword>
<accession>A0ACA9KCY2</accession>
<sequence>MYKKNHISVKEIQNKKVKFLPYEYKNYCRILDPIVEKRVLFCKQKAAVRNQLVELSQTIKNEPNKSEIEKTPVTIQEPEDSRNPRN</sequence>
<organism evidence="1 2">
    <name type="scientific">Racocetra persica</name>
    <dbReference type="NCBI Taxonomy" id="160502"/>
    <lineage>
        <taxon>Eukaryota</taxon>
        <taxon>Fungi</taxon>
        <taxon>Fungi incertae sedis</taxon>
        <taxon>Mucoromycota</taxon>
        <taxon>Glomeromycotina</taxon>
        <taxon>Glomeromycetes</taxon>
        <taxon>Diversisporales</taxon>
        <taxon>Gigasporaceae</taxon>
        <taxon>Racocetra</taxon>
    </lineage>
</organism>
<proteinExistence type="predicted"/>
<gene>
    <name evidence="1" type="ORF">RPERSI_LOCUS383</name>
</gene>
<evidence type="ECO:0000313" key="2">
    <source>
        <dbReference type="Proteomes" id="UP000789920"/>
    </source>
</evidence>
<evidence type="ECO:0000313" key="1">
    <source>
        <dbReference type="EMBL" id="CAG8466496.1"/>
    </source>
</evidence>
<reference evidence="1" key="1">
    <citation type="submission" date="2021-06" db="EMBL/GenBank/DDBJ databases">
        <authorList>
            <person name="Kallberg Y."/>
            <person name="Tangrot J."/>
            <person name="Rosling A."/>
        </authorList>
    </citation>
    <scope>NUCLEOTIDE SEQUENCE</scope>
    <source>
        <strain evidence="1">MA461A</strain>
    </source>
</reference>
<comment type="caution">
    <text evidence="1">The sequence shown here is derived from an EMBL/GenBank/DDBJ whole genome shotgun (WGS) entry which is preliminary data.</text>
</comment>
<protein>
    <submittedName>
        <fullName evidence="1">954_t:CDS:1</fullName>
    </submittedName>
</protein>
<dbReference type="Proteomes" id="UP000789920">
    <property type="component" value="Unassembled WGS sequence"/>
</dbReference>
<name>A0ACA9KCY2_9GLOM</name>
<dbReference type="EMBL" id="CAJVQC010000288">
    <property type="protein sequence ID" value="CAG8466496.1"/>
    <property type="molecule type" value="Genomic_DNA"/>
</dbReference>
<feature type="non-terminal residue" evidence="1">
    <location>
        <position position="86"/>
    </location>
</feature>